<feature type="chain" id="PRO_5014219525" evidence="2">
    <location>
        <begin position="26"/>
        <end position="98"/>
    </location>
</feature>
<evidence type="ECO:0000313" key="4">
    <source>
        <dbReference type="EMBL" id="PJO63739.1"/>
    </source>
</evidence>
<dbReference type="KEGG" id="but:X994_4829"/>
<feature type="compositionally biased region" description="Gly residues" evidence="1">
    <location>
        <begin position="75"/>
        <end position="85"/>
    </location>
</feature>
<dbReference type="EMBL" id="JQIM01000008">
    <property type="protein sequence ID" value="KGX15811.1"/>
    <property type="molecule type" value="Genomic_DNA"/>
</dbReference>
<sequence>MTIRRISTKLAGVAAMALTAACSQNGPYGGSPRAGSTGGTITDGVNQPPAAVTPSDGARYGSPGYHGAQPMAPGGDVGDGNGAGTGSMPAPGAPGSSD</sequence>
<protein>
    <submittedName>
        <fullName evidence="3">Lipoprotein</fullName>
    </submittedName>
</protein>
<evidence type="ECO:0000313" key="6">
    <source>
        <dbReference type="Proteomes" id="UP000231878"/>
    </source>
</evidence>
<proteinExistence type="predicted"/>
<dbReference type="EMBL" id="PHRB01000029">
    <property type="protein sequence ID" value="PJO63739.1"/>
    <property type="molecule type" value="Genomic_DNA"/>
</dbReference>
<feature type="region of interest" description="Disordered" evidence="1">
    <location>
        <begin position="22"/>
        <end position="98"/>
    </location>
</feature>
<dbReference type="Proteomes" id="UP000231878">
    <property type="component" value="Unassembled WGS sequence"/>
</dbReference>
<accession>A0A095MNF9</accession>
<feature type="signal peptide" evidence="2">
    <location>
        <begin position="1"/>
        <end position="25"/>
    </location>
</feature>
<dbReference type="Proteomes" id="UP000030475">
    <property type="component" value="Unassembled WGS sequence"/>
</dbReference>
<reference evidence="3 5" key="1">
    <citation type="submission" date="2014-08" db="EMBL/GenBank/DDBJ databases">
        <authorList>
            <person name="Bunnell A."/>
            <person name="Chain P.S."/>
            <person name="Chertkov O."/>
            <person name="Currie B.J."/>
            <person name="Daligault H.E."/>
            <person name="Davenport K.W."/>
            <person name="Davis C."/>
            <person name="Gleasner C.D."/>
            <person name="Johnson S.L."/>
            <person name="Kaestli M."/>
            <person name="Koren S."/>
            <person name="Kunde Y.A."/>
            <person name="Mayo M."/>
            <person name="McMurry K.K."/>
            <person name="Price E.P."/>
            <person name="Reitenga K.G."/>
            <person name="Robison R."/>
            <person name="Rosovitz M.J."/>
            <person name="Sarovich D.S."/>
            <person name="Teshima H."/>
        </authorList>
    </citation>
    <scope>NUCLEOTIDE SEQUENCE [LARGE SCALE GENOMIC DNA]</scope>
    <source>
        <strain evidence="3 5">MSHR44</strain>
    </source>
</reference>
<dbReference type="RefSeq" id="WP_004523336.1">
    <property type="nucleotide sequence ID" value="NZ_AP028074.1"/>
</dbReference>
<evidence type="ECO:0000256" key="1">
    <source>
        <dbReference type="SAM" id="MobiDB-lite"/>
    </source>
</evidence>
<keyword evidence="2" id="KW-0732">Signal</keyword>
<comment type="caution">
    <text evidence="3">The sequence shown here is derived from an EMBL/GenBank/DDBJ whole genome shotgun (WGS) entry which is preliminary data.</text>
</comment>
<dbReference type="AlphaFoldDB" id="A0A095MNF9"/>
<evidence type="ECO:0000313" key="5">
    <source>
        <dbReference type="Proteomes" id="UP000030475"/>
    </source>
</evidence>
<reference evidence="4 6" key="2">
    <citation type="submission" date="2017-11" db="EMBL/GenBank/DDBJ databases">
        <title>Molecular characterization of Burkholderia pseudomallei and closely related isolates from Vietnam.</title>
        <authorList>
            <person name="Ustinov D.V."/>
            <person name="Antonov A.S."/>
            <person name="Avdusheva E.F."/>
            <person name="Shpak I.M."/>
            <person name="Zakharova I.B."/>
            <person name="Thi L.A."/>
            <person name="Teteryatnikova N."/>
            <person name="Lopasteyskaya Y.A."/>
            <person name="Kuzyutina J.A."/>
            <person name="Ngo T.N."/>
            <person name="Victorov D.V."/>
        </authorList>
    </citation>
    <scope>NUCLEOTIDE SEQUENCE [LARGE SCALE GENOMIC DNA]</scope>
    <source>
        <strain evidence="4 6">V1512</strain>
    </source>
</reference>
<name>A0A095MNF9_BURPE</name>
<evidence type="ECO:0000256" key="2">
    <source>
        <dbReference type="SAM" id="SignalP"/>
    </source>
</evidence>
<keyword evidence="3" id="KW-0449">Lipoprotein</keyword>
<organism evidence="3 5">
    <name type="scientific">Burkholderia pseudomallei</name>
    <name type="common">Pseudomonas pseudomallei</name>
    <dbReference type="NCBI Taxonomy" id="28450"/>
    <lineage>
        <taxon>Bacteria</taxon>
        <taxon>Pseudomonadati</taxon>
        <taxon>Pseudomonadota</taxon>
        <taxon>Betaproteobacteria</taxon>
        <taxon>Burkholderiales</taxon>
        <taxon>Burkholderiaceae</taxon>
        <taxon>Burkholderia</taxon>
        <taxon>pseudomallei group</taxon>
    </lineage>
</organism>
<gene>
    <name evidence="4" type="ORF">CWD88_24390</name>
    <name evidence="3" type="ORF">Y036_5276</name>
</gene>
<dbReference type="PROSITE" id="PS51257">
    <property type="entry name" value="PROKAR_LIPOPROTEIN"/>
    <property type="match status" value="1"/>
</dbReference>
<evidence type="ECO:0000313" key="3">
    <source>
        <dbReference type="EMBL" id="KGX15811.1"/>
    </source>
</evidence>